<dbReference type="Proteomes" id="UP001210925">
    <property type="component" value="Unassembled WGS sequence"/>
</dbReference>
<accession>A0AAD5UPD2</accession>
<dbReference type="InterPro" id="IPR015422">
    <property type="entry name" value="PyrdxlP-dep_Trfase_small"/>
</dbReference>
<dbReference type="InterPro" id="IPR015424">
    <property type="entry name" value="PyrdxlP-dep_Trfase"/>
</dbReference>
<reference evidence="3" key="1">
    <citation type="submission" date="2020-05" db="EMBL/GenBank/DDBJ databases">
        <title>Phylogenomic resolution of chytrid fungi.</title>
        <authorList>
            <person name="Stajich J.E."/>
            <person name="Amses K."/>
            <person name="Simmons R."/>
            <person name="Seto K."/>
            <person name="Myers J."/>
            <person name="Bonds A."/>
            <person name="Quandt C.A."/>
            <person name="Barry K."/>
            <person name="Liu P."/>
            <person name="Grigoriev I."/>
            <person name="Longcore J.E."/>
            <person name="James T.Y."/>
        </authorList>
    </citation>
    <scope>NUCLEOTIDE SEQUENCE</scope>
    <source>
        <strain evidence="3">PLAUS21</strain>
    </source>
</reference>
<comment type="caution">
    <text evidence="3">The sequence shown here is derived from an EMBL/GenBank/DDBJ whole genome shotgun (WGS) entry which is preliminary data.</text>
</comment>
<name>A0AAD5UPD2_9FUNG</name>
<dbReference type="InterPro" id="IPR000192">
    <property type="entry name" value="Aminotrans_V_dom"/>
</dbReference>
<dbReference type="Pfam" id="PF00266">
    <property type="entry name" value="Aminotran_5"/>
    <property type="match status" value="1"/>
</dbReference>
<evidence type="ECO:0000313" key="4">
    <source>
        <dbReference type="Proteomes" id="UP001210925"/>
    </source>
</evidence>
<evidence type="ECO:0000313" key="3">
    <source>
        <dbReference type="EMBL" id="KAJ3262100.1"/>
    </source>
</evidence>
<dbReference type="EMBL" id="JADGKB010000003">
    <property type="protein sequence ID" value="KAJ3262100.1"/>
    <property type="molecule type" value="Genomic_DNA"/>
</dbReference>
<keyword evidence="4" id="KW-1185">Reference proteome</keyword>
<dbReference type="Gene3D" id="3.90.1150.10">
    <property type="entry name" value="Aspartate Aminotransferase, domain 1"/>
    <property type="match status" value="1"/>
</dbReference>
<dbReference type="InterPro" id="IPR015421">
    <property type="entry name" value="PyrdxlP-dep_Trfase_major"/>
</dbReference>
<feature type="domain" description="Aminotransferase class V" evidence="2">
    <location>
        <begin position="141"/>
        <end position="379"/>
    </location>
</feature>
<dbReference type="PANTHER" id="PTHR43092:SF2">
    <property type="entry name" value="HERCYNYLCYSTEINE SULFOXIDE LYASE"/>
    <property type="match status" value="1"/>
</dbReference>
<dbReference type="SUPFAM" id="SSF53383">
    <property type="entry name" value="PLP-dependent transferases"/>
    <property type="match status" value="1"/>
</dbReference>
<gene>
    <name evidence="3" type="ORF">HK103_003943</name>
</gene>
<evidence type="ECO:0000256" key="1">
    <source>
        <dbReference type="ARBA" id="ARBA00022898"/>
    </source>
</evidence>
<organism evidence="3 4">
    <name type="scientific">Boothiomyces macroporosus</name>
    <dbReference type="NCBI Taxonomy" id="261099"/>
    <lineage>
        <taxon>Eukaryota</taxon>
        <taxon>Fungi</taxon>
        <taxon>Fungi incertae sedis</taxon>
        <taxon>Chytridiomycota</taxon>
        <taxon>Chytridiomycota incertae sedis</taxon>
        <taxon>Chytridiomycetes</taxon>
        <taxon>Rhizophydiales</taxon>
        <taxon>Terramycetaceae</taxon>
        <taxon>Boothiomyces</taxon>
    </lineage>
</organism>
<dbReference type="Gene3D" id="3.40.640.10">
    <property type="entry name" value="Type I PLP-dependent aspartate aminotransferase-like (Major domain)"/>
    <property type="match status" value="1"/>
</dbReference>
<dbReference type="PANTHER" id="PTHR43092">
    <property type="entry name" value="L-CYSTEINE DESULFHYDRASE"/>
    <property type="match status" value="1"/>
</dbReference>
<sequence length="406" mass="46794">MSYENNTKLLNDPDFKVVYRDFEERLIEKIQKYTISNAKDLYPRLKTKHYLAHGSYGLCPDVLLNCYREWSLDIEADPAVFYYRVLYPYLIRSIRVLADFINTKPTNVFLVPNVEIGIASVLQNYSGRVCCFDLSYQAVVNQLEKFDLVKIPLPALGKEAILDTLREFLQNNTVKLGIFEHTTSPTGIVMPIKEIIEICKSFGVDTLIDGAHGIGMISLDFQELKPDYYTSNFHKWMSSPRGCAFLYVDPKHTVRPLISSWGYKLGPWNEFIWQGTNDYSAYLAIPLCIKLFKQLNYIERNNSLARWTGNILSRAWNTKTLTNDYASMVTLTLPKNLKADFDLHDALYDRGIQVPVFVFRNVRMMRVSIHVYNNKNDVVVLGRTVLELYGYPSDYPGYSALLEAKL</sequence>
<proteinExistence type="predicted"/>
<evidence type="ECO:0000259" key="2">
    <source>
        <dbReference type="Pfam" id="PF00266"/>
    </source>
</evidence>
<keyword evidence="1" id="KW-0663">Pyridoxal phosphate</keyword>
<dbReference type="AlphaFoldDB" id="A0AAD5UPD2"/>
<protein>
    <recommendedName>
        <fullName evidence="2">Aminotransferase class V domain-containing protein</fullName>
    </recommendedName>
</protein>